<evidence type="ECO:0000313" key="11">
    <source>
        <dbReference type="EMBL" id="CAE0518990.1"/>
    </source>
</evidence>
<sequence length="302" mass="32934">MSATPKKDSPSVYLAKNMLFSAVAASVAECCTIPIDASKVRLQTQQTPKGSVPKYTNMLQTIFKIASEEGVGKLYAGLTPGVHRQFVNCSIRFGCYESVRDAIQGPSAPGSSVPFFTKVAASATTGIIAICFANPFDVAKVRTQSLTQMAAEKPELMPKGAMDVYRSIYINEGIAGFYRGVQPNMIRNVMVNVGEMATYDQIKEMFLKFTSIPDSILLHFLCGTTAGFFATLIASPADVVKSRLMASPDEFKGIGDCAMRTLQNEGPLAFYKGFVPNFTRLGSWSCVLFIVREQLSNKYINK</sequence>
<organism evidence="11">
    <name type="scientific">Strombidinopsis acuminata</name>
    <dbReference type="NCBI Taxonomy" id="141414"/>
    <lineage>
        <taxon>Eukaryota</taxon>
        <taxon>Sar</taxon>
        <taxon>Alveolata</taxon>
        <taxon>Ciliophora</taxon>
        <taxon>Intramacronucleata</taxon>
        <taxon>Spirotrichea</taxon>
        <taxon>Choreotrichia</taxon>
        <taxon>Choreotrichida</taxon>
        <taxon>Strombidinopsidae</taxon>
        <taxon>Strombidinopsis</taxon>
    </lineage>
</organism>
<dbReference type="InterPro" id="IPR050391">
    <property type="entry name" value="Mito_Metabolite_Transporter"/>
</dbReference>
<dbReference type="GO" id="GO:0055085">
    <property type="term" value="P:transmembrane transport"/>
    <property type="evidence" value="ECO:0007669"/>
    <property type="project" value="InterPro"/>
</dbReference>
<dbReference type="InterPro" id="IPR018108">
    <property type="entry name" value="MCP_transmembrane"/>
</dbReference>
<keyword evidence="6 10" id="KW-1133">Transmembrane helix</keyword>
<evidence type="ECO:0000256" key="5">
    <source>
        <dbReference type="ARBA" id="ARBA00022737"/>
    </source>
</evidence>
<evidence type="ECO:0000256" key="7">
    <source>
        <dbReference type="ARBA" id="ARBA00023136"/>
    </source>
</evidence>
<evidence type="ECO:0000256" key="8">
    <source>
        <dbReference type="PROSITE-ProRule" id="PRU00282"/>
    </source>
</evidence>
<evidence type="ECO:0000256" key="10">
    <source>
        <dbReference type="SAM" id="Phobius"/>
    </source>
</evidence>
<dbReference type="PANTHER" id="PTHR45618">
    <property type="entry name" value="MITOCHONDRIAL DICARBOXYLATE CARRIER-RELATED"/>
    <property type="match status" value="1"/>
</dbReference>
<evidence type="ECO:0000256" key="9">
    <source>
        <dbReference type="RuleBase" id="RU000488"/>
    </source>
</evidence>
<evidence type="ECO:0000256" key="4">
    <source>
        <dbReference type="ARBA" id="ARBA00022692"/>
    </source>
</evidence>
<dbReference type="PRINTS" id="PR00926">
    <property type="entry name" value="MITOCARRIER"/>
</dbReference>
<evidence type="ECO:0000256" key="3">
    <source>
        <dbReference type="ARBA" id="ARBA00022448"/>
    </source>
</evidence>
<comment type="similarity">
    <text evidence="2 9">Belongs to the mitochondrial carrier (TC 2.A.29) family.</text>
</comment>
<dbReference type="SUPFAM" id="SSF103506">
    <property type="entry name" value="Mitochondrial carrier"/>
    <property type="match status" value="1"/>
</dbReference>
<feature type="repeat" description="Solcar" evidence="8">
    <location>
        <begin position="214"/>
        <end position="298"/>
    </location>
</feature>
<reference evidence="11" key="1">
    <citation type="submission" date="2021-01" db="EMBL/GenBank/DDBJ databases">
        <authorList>
            <person name="Corre E."/>
            <person name="Pelletier E."/>
            <person name="Niang G."/>
            <person name="Scheremetjew M."/>
            <person name="Finn R."/>
            <person name="Kale V."/>
            <person name="Holt S."/>
            <person name="Cochrane G."/>
            <person name="Meng A."/>
            <person name="Brown T."/>
            <person name="Cohen L."/>
        </authorList>
    </citation>
    <scope>NUCLEOTIDE SEQUENCE</scope>
    <source>
        <strain evidence="11">SPMC142</strain>
    </source>
</reference>
<comment type="subcellular location">
    <subcellularLocation>
        <location evidence="1">Membrane</location>
        <topology evidence="1">Multi-pass membrane protein</topology>
    </subcellularLocation>
</comment>
<dbReference type="AlphaFoldDB" id="A0A7S3VUD0"/>
<evidence type="ECO:0000256" key="2">
    <source>
        <dbReference type="ARBA" id="ARBA00006375"/>
    </source>
</evidence>
<dbReference type="PROSITE" id="PS50920">
    <property type="entry name" value="SOLCAR"/>
    <property type="match status" value="3"/>
</dbReference>
<keyword evidence="7 8" id="KW-0472">Membrane</keyword>
<feature type="transmembrane region" description="Helical" evidence="10">
    <location>
        <begin position="216"/>
        <end position="235"/>
    </location>
</feature>
<keyword evidence="3 9" id="KW-0813">Transport</keyword>
<evidence type="ECO:0000256" key="6">
    <source>
        <dbReference type="ARBA" id="ARBA00022989"/>
    </source>
</evidence>
<gene>
    <name evidence="11" type="ORF">SACU0126_LOCUS358</name>
</gene>
<protein>
    <recommendedName>
        <fullName evidence="12">Mitochondrial uncoupling protein</fullName>
    </recommendedName>
</protein>
<proteinExistence type="inferred from homology"/>
<dbReference type="Gene3D" id="1.50.40.10">
    <property type="entry name" value="Mitochondrial carrier domain"/>
    <property type="match status" value="1"/>
</dbReference>
<feature type="repeat" description="Solcar" evidence="8">
    <location>
        <begin position="113"/>
        <end position="205"/>
    </location>
</feature>
<feature type="repeat" description="Solcar" evidence="8">
    <location>
        <begin position="16"/>
        <end position="102"/>
    </location>
</feature>
<dbReference type="Pfam" id="PF00153">
    <property type="entry name" value="Mito_carr"/>
    <property type="match status" value="3"/>
</dbReference>
<keyword evidence="5" id="KW-0677">Repeat</keyword>
<accession>A0A7S3VUD0</accession>
<dbReference type="GO" id="GO:0016020">
    <property type="term" value="C:membrane"/>
    <property type="evidence" value="ECO:0007669"/>
    <property type="project" value="UniProtKB-SubCell"/>
</dbReference>
<evidence type="ECO:0008006" key="12">
    <source>
        <dbReference type="Google" id="ProtNLM"/>
    </source>
</evidence>
<evidence type="ECO:0000256" key="1">
    <source>
        <dbReference type="ARBA" id="ARBA00004141"/>
    </source>
</evidence>
<dbReference type="InterPro" id="IPR002067">
    <property type="entry name" value="MCP"/>
</dbReference>
<dbReference type="EMBL" id="HBIQ01000835">
    <property type="protein sequence ID" value="CAE0518990.1"/>
    <property type="molecule type" value="Transcribed_RNA"/>
</dbReference>
<keyword evidence="4 8" id="KW-0812">Transmembrane</keyword>
<dbReference type="InterPro" id="IPR023395">
    <property type="entry name" value="MCP_dom_sf"/>
</dbReference>
<name>A0A7S3VUD0_9SPIT</name>